<name>A0ABR4L580_9EURO</name>
<gene>
    <name evidence="20" type="ORF">BJX68DRAFT_276870</name>
</gene>
<dbReference type="PANTHER" id="PTHR31297">
    <property type="entry name" value="GLUCAN ENDO-1,6-BETA-GLUCOSIDASE B"/>
    <property type="match status" value="1"/>
</dbReference>
<evidence type="ECO:0000256" key="11">
    <source>
        <dbReference type="ARBA" id="ARBA00036633"/>
    </source>
</evidence>
<dbReference type="Proteomes" id="UP001610444">
    <property type="component" value="Unassembled WGS sequence"/>
</dbReference>
<evidence type="ECO:0000256" key="16">
    <source>
        <dbReference type="ARBA" id="ARBA00043257"/>
    </source>
</evidence>
<comment type="subcellular location">
    <subcellularLocation>
        <location evidence="1">Secreted</location>
    </subcellularLocation>
</comment>
<evidence type="ECO:0000256" key="6">
    <source>
        <dbReference type="ARBA" id="ARBA00023180"/>
    </source>
</evidence>
<keyword evidence="6" id="KW-0325">Glycoprotein</keyword>
<keyword evidence="10" id="KW-0624">Polysaccharide degradation</keyword>
<protein>
    <recommendedName>
        <fullName evidence="13">glucan endo-1,6-beta-glucosidase</fullName>
        <ecNumber evidence="13">3.2.1.75</ecNumber>
    </recommendedName>
    <alternativeName>
        <fullName evidence="15">Beta-1,6-glucanase B</fullName>
    </alternativeName>
    <alternativeName>
        <fullName evidence="14">Endo-1,6-beta-D-glucanase B</fullName>
    </alternativeName>
    <alternativeName>
        <fullName evidence="16">Endo-1,6-beta-glucanase B</fullName>
    </alternativeName>
</protein>
<evidence type="ECO:0000256" key="4">
    <source>
        <dbReference type="ARBA" id="ARBA00022729"/>
    </source>
</evidence>
<feature type="domain" description="Glycoside hydrolase family 5" evidence="19">
    <location>
        <begin position="99"/>
        <end position="381"/>
    </location>
</feature>
<dbReference type="EMBL" id="JBFXLR010000003">
    <property type="protein sequence ID" value="KAL2859628.1"/>
    <property type="molecule type" value="Genomic_DNA"/>
</dbReference>
<keyword evidence="3" id="KW-0964">Secreted</keyword>
<evidence type="ECO:0000256" key="10">
    <source>
        <dbReference type="ARBA" id="ARBA00023326"/>
    </source>
</evidence>
<evidence type="ECO:0000256" key="2">
    <source>
        <dbReference type="ARBA" id="ARBA00005641"/>
    </source>
</evidence>
<evidence type="ECO:0000256" key="13">
    <source>
        <dbReference type="ARBA" id="ARBA00038935"/>
    </source>
</evidence>
<feature type="non-terminal residue" evidence="20">
    <location>
        <position position="1"/>
    </location>
</feature>
<evidence type="ECO:0000259" key="19">
    <source>
        <dbReference type="Pfam" id="PF00150"/>
    </source>
</evidence>
<keyword evidence="5 17" id="KW-0378">Hydrolase</keyword>
<evidence type="ECO:0000256" key="9">
    <source>
        <dbReference type="ARBA" id="ARBA00023316"/>
    </source>
</evidence>
<dbReference type="SUPFAM" id="SSF51445">
    <property type="entry name" value="(Trans)glycosidases"/>
    <property type="match status" value="1"/>
</dbReference>
<evidence type="ECO:0000256" key="18">
    <source>
        <dbReference type="SAM" id="SignalP"/>
    </source>
</evidence>
<evidence type="ECO:0000256" key="14">
    <source>
        <dbReference type="ARBA" id="ARBA00041472"/>
    </source>
</evidence>
<keyword evidence="21" id="KW-1185">Reference proteome</keyword>
<evidence type="ECO:0000313" key="21">
    <source>
        <dbReference type="Proteomes" id="UP001610444"/>
    </source>
</evidence>
<comment type="similarity">
    <text evidence="2 17">Belongs to the glycosyl hydrolase 5 (cellulase A) family.</text>
</comment>
<evidence type="ECO:0000256" key="1">
    <source>
        <dbReference type="ARBA" id="ARBA00004613"/>
    </source>
</evidence>
<accession>A0ABR4L580</accession>
<evidence type="ECO:0000256" key="7">
    <source>
        <dbReference type="ARBA" id="ARBA00023277"/>
    </source>
</evidence>
<reference evidence="20 21" key="1">
    <citation type="submission" date="2024-07" db="EMBL/GenBank/DDBJ databases">
        <title>Section-level genome sequencing and comparative genomics of Aspergillus sections Usti and Cavernicolus.</title>
        <authorList>
            <consortium name="Lawrence Berkeley National Laboratory"/>
            <person name="Nybo J.L."/>
            <person name="Vesth T.C."/>
            <person name="Theobald S."/>
            <person name="Frisvad J.C."/>
            <person name="Larsen T.O."/>
            <person name="Kjaerboelling I."/>
            <person name="Rothschild-Mancinelli K."/>
            <person name="Lyhne E.K."/>
            <person name="Kogle M.E."/>
            <person name="Barry K."/>
            <person name="Clum A."/>
            <person name="Na H."/>
            <person name="Ledsgaard L."/>
            <person name="Lin J."/>
            <person name="Lipzen A."/>
            <person name="Kuo A."/>
            <person name="Riley R."/>
            <person name="Mondo S."/>
            <person name="LaButti K."/>
            <person name="Haridas S."/>
            <person name="Pangalinan J."/>
            <person name="Salamov A.A."/>
            <person name="Simmons B.A."/>
            <person name="Magnuson J.K."/>
            <person name="Chen J."/>
            <person name="Drula E."/>
            <person name="Henrissat B."/>
            <person name="Wiebenga A."/>
            <person name="Lubbers R.J."/>
            <person name="Gomes A.C."/>
            <person name="Macurrencykelacurrency M.R."/>
            <person name="Stajich J."/>
            <person name="Grigoriev I.V."/>
            <person name="Mortensen U.H."/>
            <person name="De vries R.P."/>
            <person name="Baker S.E."/>
            <person name="Andersen M.R."/>
        </authorList>
    </citation>
    <scope>NUCLEOTIDE SEQUENCE [LARGE SCALE GENOMIC DNA]</scope>
    <source>
        <strain evidence="20 21">CBS 756.74</strain>
    </source>
</reference>
<evidence type="ECO:0000256" key="17">
    <source>
        <dbReference type="RuleBase" id="RU361153"/>
    </source>
</evidence>
<evidence type="ECO:0000313" key="20">
    <source>
        <dbReference type="EMBL" id="KAL2859628.1"/>
    </source>
</evidence>
<comment type="function">
    <text evidence="12">Beta-glucanases participate in the metabolism of beta-glucan, the main structural component of the cell wall. Acts on lutean, pustulan and 1,6-oligo-beta-D-glucosides.</text>
</comment>
<dbReference type="Gene3D" id="3.20.20.80">
    <property type="entry name" value="Glycosidases"/>
    <property type="match status" value="1"/>
</dbReference>
<dbReference type="InterPro" id="IPR050386">
    <property type="entry name" value="Glycosyl_hydrolase_5"/>
</dbReference>
<feature type="signal peptide" evidence="18">
    <location>
        <begin position="1"/>
        <end position="16"/>
    </location>
</feature>
<proteinExistence type="inferred from homology"/>
<evidence type="ECO:0000256" key="5">
    <source>
        <dbReference type="ARBA" id="ARBA00022801"/>
    </source>
</evidence>
<evidence type="ECO:0000256" key="12">
    <source>
        <dbReference type="ARBA" id="ARBA00037628"/>
    </source>
</evidence>
<dbReference type="EC" id="3.2.1.75" evidence="13"/>
<sequence>MKHLLPLLASLPSAFAWIPGVEKDIFSSTGENIFNATIPTTDPAKRWLPSSGKIRGVNLGSHFLFEPWISSSVWSRLGCSGQNSEFDCVMALGQDAADKAFAGHWASWITQDDISLMREYGLNTIRIPVGYWMKEDLVYSDSEHFPRGAFSYLERVCGWASDAGMYIIIDLHGAPGAQQPKQPFTGQYASTPGFYQDYQYDRALEFLEWMTTTIHQNTHFRNVGMLELVNEPLQNAGQVASMRTSYYPDAFKRIRKAETALGVTANNYLHIQMMNAKWGSGDPTEALSDSYFAAYDDHRYPKWDSSVAVDKENYIRASCNDDRGGNTPTIVGEWSLSVPDNVQWTAAWEPEGNKAFYKRWFAAQVIAYERQAGWVFWTWRADLGDYRWSYKDAVNAGVIPRDLDSVYDNSPC</sequence>
<keyword evidence="8 17" id="KW-0326">Glycosidase</keyword>
<organism evidence="20 21">
    <name type="scientific">Aspergillus pseudodeflectus</name>
    <dbReference type="NCBI Taxonomy" id="176178"/>
    <lineage>
        <taxon>Eukaryota</taxon>
        <taxon>Fungi</taxon>
        <taxon>Dikarya</taxon>
        <taxon>Ascomycota</taxon>
        <taxon>Pezizomycotina</taxon>
        <taxon>Eurotiomycetes</taxon>
        <taxon>Eurotiomycetidae</taxon>
        <taxon>Eurotiales</taxon>
        <taxon>Aspergillaceae</taxon>
        <taxon>Aspergillus</taxon>
        <taxon>Aspergillus subgen. Nidulantes</taxon>
    </lineage>
</organism>
<dbReference type="GO" id="GO:0016787">
    <property type="term" value="F:hydrolase activity"/>
    <property type="evidence" value="ECO:0007669"/>
    <property type="project" value="UniProtKB-KW"/>
</dbReference>
<comment type="catalytic activity">
    <reaction evidence="11">
        <text>Random hydrolysis of (1-&gt;6)-linkages in (1-&gt;6)-beta-D-glucans.</text>
        <dbReference type="EC" id="3.2.1.75"/>
    </reaction>
</comment>
<evidence type="ECO:0000256" key="15">
    <source>
        <dbReference type="ARBA" id="ARBA00042025"/>
    </source>
</evidence>
<comment type="caution">
    <text evidence="20">The sequence shown here is derived from an EMBL/GenBank/DDBJ whole genome shotgun (WGS) entry which is preliminary data.</text>
</comment>
<dbReference type="PANTHER" id="PTHR31297:SF39">
    <property type="entry name" value="GLUCAN ENDO-1,6-BETA-GLUCOSIDASE B"/>
    <property type="match status" value="1"/>
</dbReference>
<dbReference type="InterPro" id="IPR001547">
    <property type="entry name" value="Glyco_hydro_5"/>
</dbReference>
<evidence type="ECO:0000256" key="3">
    <source>
        <dbReference type="ARBA" id="ARBA00022525"/>
    </source>
</evidence>
<evidence type="ECO:0000256" key="8">
    <source>
        <dbReference type="ARBA" id="ARBA00023295"/>
    </source>
</evidence>
<feature type="chain" id="PRO_5046460851" description="glucan endo-1,6-beta-glucosidase" evidence="18">
    <location>
        <begin position="17"/>
        <end position="412"/>
    </location>
</feature>
<keyword evidence="9" id="KW-0961">Cell wall biogenesis/degradation</keyword>
<dbReference type="Pfam" id="PF00150">
    <property type="entry name" value="Cellulase"/>
    <property type="match status" value="1"/>
</dbReference>
<keyword evidence="7" id="KW-0119">Carbohydrate metabolism</keyword>
<keyword evidence="4 18" id="KW-0732">Signal</keyword>
<dbReference type="InterPro" id="IPR017853">
    <property type="entry name" value="GH"/>
</dbReference>
<dbReference type="GeneID" id="98163372"/>
<dbReference type="RefSeq" id="XP_070904562.1">
    <property type="nucleotide sequence ID" value="XM_071048208.1"/>
</dbReference>